<dbReference type="Proteomes" id="UP000270873">
    <property type="component" value="Unassembled WGS sequence"/>
</dbReference>
<dbReference type="AlphaFoldDB" id="A0A658KCX5"/>
<evidence type="ECO:0000313" key="2">
    <source>
        <dbReference type="Proteomes" id="UP000270873"/>
    </source>
</evidence>
<organism evidence="1 2">
    <name type="scientific">Pseudomonas amygdali pv. photiniae</name>
    <dbReference type="NCBI Taxonomy" id="251724"/>
    <lineage>
        <taxon>Bacteria</taxon>
        <taxon>Pseudomonadati</taxon>
        <taxon>Pseudomonadota</taxon>
        <taxon>Gammaproteobacteria</taxon>
        <taxon>Pseudomonadales</taxon>
        <taxon>Pseudomonadaceae</taxon>
        <taxon>Pseudomonas</taxon>
        <taxon>Pseudomonas amygdali</taxon>
    </lineage>
</organism>
<name>A0A658KCX5_PSEA0</name>
<gene>
    <name evidence="1" type="ORF">ALP66_00909</name>
</gene>
<proteinExistence type="predicted"/>
<dbReference type="EMBL" id="RBSP01000335">
    <property type="protein sequence ID" value="RMS49496.1"/>
    <property type="molecule type" value="Genomic_DNA"/>
</dbReference>
<evidence type="ECO:0000313" key="1">
    <source>
        <dbReference type="EMBL" id="RMS49496.1"/>
    </source>
</evidence>
<sequence length="261" mass="29285">MVLVLVGALMGLKDELFRVVSGYQSEASRTRLLVEFVSRSAMSEAAHIKNIYTDVAKHLSGEIVNAPGPNMVLVPSDLLVRLSEPLSSHGDALLSLPDLLLRMAYVHLITLFEAALSDVVRASLLHMPKMLKSKRQMSYEDILSESDMSSLVKKIVEKEISDLTYGSVEEFVDYLKVKLHLPIEFLPEEIVQLSRCKGLRNLLVHNQGVVDARFLKERLDTQYAMGDAIVIGLQDWDSAHQLFGRVIKALENSVIRKFRLV</sequence>
<protein>
    <submittedName>
        <fullName evidence="1">Uncharacterized protein</fullName>
    </submittedName>
</protein>
<reference evidence="1 2" key="1">
    <citation type="submission" date="2018-08" db="EMBL/GenBank/DDBJ databases">
        <title>Recombination of ecologically and evolutionarily significant loci maintains genetic cohesion in the Pseudomonas syringae species complex.</title>
        <authorList>
            <person name="Dillon M."/>
            <person name="Thakur S."/>
            <person name="Almeida R.N.D."/>
            <person name="Weir B.S."/>
            <person name="Guttman D.S."/>
        </authorList>
    </citation>
    <scope>NUCLEOTIDE SEQUENCE [LARGE SCALE GENOMIC DNA]</scope>
    <source>
        <strain evidence="1 2">ICMP 7847</strain>
    </source>
</reference>
<comment type="caution">
    <text evidence="1">The sequence shown here is derived from an EMBL/GenBank/DDBJ whole genome shotgun (WGS) entry which is preliminary data.</text>
</comment>
<accession>A0A658KCX5</accession>